<comment type="caution">
    <text evidence="1">The sequence shown here is derived from an EMBL/GenBank/DDBJ whole genome shotgun (WGS) entry which is preliminary data.</text>
</comment>
<feature type="non-terminal residue" evidence="1">
    <location>
        <position position="1"/>
    </location>
</feature>
<dbReference type="AlphaFoldDB" id="A0A5T0CWE3"/>
<sequence length="111" mass="13392">LVMLILVILLIVLWWFKKTMVYKNNNVSRDFTMIFQRFLDKNNQLVVFDHANKRYTMIIGNSNVLLESVEIPEEQIIKHTEKTEKNFDSFFEENKKRIQNLIEQRQKGKKS</sequence>
<proteinExistence type="predicted"/>
<organism evidence="1">
    <name type="scientific">Campylobacter jejuni</name>
    <dbReference type="NCBI Taxonomy" id="197"/>
    <lineage>
        <taxon>Bacteria</taxon>
        <taxon>Pseudomonadati</taxon>
        <taxon>Campylobacterota</taxon>
        <taxon>Epsilonproteobacteria</taxon>
        <taxon>Campylobacterales</taxon>
        <taxon>Campylobacteraceae</taxon>
        <taxon>Campylobacter</taxon>
    </lineage>
</organism>
<name>A0A5T0CWE3_CAMJU</name>
<reference evidence="1" key="1">
    <citation type="submission" date="2018-05" db="EMBL/GenBank/DDBJ databases">
        <authorList>
            <consortium name="NARMS: The National Antimicrobial Resistance Monitoring System"/>
        </authorList>
    </citation>
    <scope>NUCLEOTIDE SEQUENCE</scope>
    <source>
        <strain evidence="1">FSIS1504332</strain>
    </source>
</reference>
<gene>
    <name evidence="1" type="ORF">A2E15_05480</name>
</gene>
<dbReference type="EMBL" id="AACAIX010000055">
    <property type="protein sequence ID" value="EAJ7443319.1"/>
    <property type="molecule type" value="Genomic_DNA"/>
</dbReference>
<evidence type="ECO:0000313" key="1">
    <source>
        <dbReference type="EMBL" id="EAJ7443319.1"/>
    </source>
</evidence>
<protein>
    <submittedName>
        <fullName evidence="1">Uncharacterized protein</fullName>
    </submittedName>
</protein>
<accession>A0A5T0CWE3</accession>